<evidence type="ECO:0000313" key="9">
    <source>
        <dbReference type="EMBL" id="OZC11045.1"/>
    </source>
</evidence>
<dbReference type="EMBL" id="KZ269982">
    <property type="protein sequence ID" value="OZC11045.1"/>
    <property type="molecule type" value="Genomic_DNA"/>
</dbReference>
<dbReference type="SUPFAM" id="SSF56762">
    <property type="entry name" value="HydB/Nqo4-like"/>
    <property type="match status" value="1"/>
</dbReference>
<evidence type="ECO:0000256" key="3">
    <source>
        <dbReference type="ARBA" id="ARBA00022967"/>
    </source>
</evidence>
<dbReference type="GO" id="GO:0048038">
    <property type="term" value="F:quinone binding"/>
    <property type="evidence" value="ECO:0007669"/>
    <property type="project" value="InterPro"/>
</dbReference>
<dbReference type="Pfam" id="PF00346">
    <property type="entry name" value="Complex1_49kDa"/>
    <property type="match status" value="1"/>
</dbReference>
<dbReference type="HAMAP" id="MF_01358">
    <property type="entry name" value="NDH1_NuoD"/>
    <property type="match status" value="1"/>
</dbReference>
<keyword evidence="2 7" id="KW-0813">Transport</keyword>
<dbReference type="InterPro" id="IPR014029">
    <property type="entry name" value="NADH_UbQ_OxRdtase_49kDa_CS"/>
</dbReference>
<dbReference type="Proteomes" id="UP000242913">
    <property type="component" value="Unassembled WGS sequence"/>
</dbReference>
<reference evidence="9 10" key="1">
    <citation type="submission" date="2015-12" db="EMBL/GenBank/DDBJ databases">
        <title>Draft genome of the nematode, Onchocerca flexuosa.</title>
        <authorList>
            <person name="Mitreva M."/>
        </authorList>
    </citation>
    <scope>NUCLEOTIDE SEQUENCE [LARGE SCALE GENOMIC DNA]</scope>
    <source>
        <strain evidence="9">Red Deer</strain>
    </source>
</reference>
<evidence type="ECO:0000256" key="6">
    <source>
        <dbReference type="ARBA" id="ARBA00031562"/>
    </source>
</evidence>
<evidence type="ECO:0000256" key="2">
    <source>
        <dbReference type="ARBA" id="ARBA00022448"/>
    </source>
</evidence>
<accession>A0A238C1S4</accession>
<comment type="similarity">
    <text evidence="1 7">Belongs to the complex I 49 kDa subunit family.</text>
</comment>
<evidence type="ECO:0000259" key="8">
    <source>
        <dbReference type="Pfam" id="PF00346"/>
    </source>
</evidence>
<dbReference type="GO" id="GO:0051287">
    <property type="term" value="F:NAD binding"/>
    <property type="evidence" value="ECO:0007669"/>
    <property type="project" value="InterPro"/>
</dbReference>
<keyword evidence="3 7" id="KW-1278">Translocase</keyword>
<dbReference type="PROSITE" id="PS00535">
    <property type="entry name" value="COMPLEX1_49K"/>
    <property type="match status" value="1"/>
</dbReference>
<dbReference type="PANTHER" id="PTHR11993:SF10">
    <property type="entry name" value="NADH DEHYDROGENASE [UBIQUINONE] IRON-SULFUR PROTEIN 2, MITOCHONDRIAL"/>
    <property type="match status" value="1"/>
</dbReference>
<dbReference type="InterPro" id="IPR022885">
    <property type="entry name" value="NDH1_su_D/H"/>
</dbReference>
<dbReference type="GO" id="GO:0005739">
    <property type="term" value="C:mitochondrion"/>
    <property type="evidence" value="ECO:0007669"/>
    <property type="project" value="GOC"/>
</dbReference>
<dbReference type="NCBIfam" id="NF004739">
    <property type="entry name" value="PRK06075.1"/>
    <property type="match status" value="1"/>
</dbReference>
<evidence type="ECO:0000256" key="1">
    <source>
        <dbReference type="ARBA" id="ARBA00005769"/>
    </source>
</evidence>
<dbReference type="GO" id="GO:0016651">
    <property type="term" value="F:oxidoreductase activity, acting on NAD(P)H"/>
    <property type="evidence" value="ECO:0007669"/>
    <property type="project" value="InterPro"/>
</dbReference>
<evidence type="ECO:0000256" key="5">
    <source>
        <dbReference type="ARBA" id="ARBA00030505"/>
    </source>
</evidence>
<name>A0A238C1S4_9BILA</name>
<dbReference type="Gene3D" id="1.10.645.10">
    <property type="entry name" value="Cytochrome-c3 Hydrogenase, chain B"/>
    <property type="match status" value="1"/>
</dbReference>
<evidence type="ECO:0000313" key="10">
    <source>
        <dbReference type="Proteomes" id="UP000242913"/>
    </source>
</evidence>
<gene>
    <name evidence="9" type="ORF">X798_01871</name>
</gene>
<sequence>MCCCIFCNINIFLISYYTIWPIYQIEIFQQFSKSDANIEYNRQWLKRQPPSDIMLLYNGLCKRGNEYGFRNNGTVEVAFHNICGTLLKHFTLFLADMAIVRFSSLLPFSSRPSMLFSLVQNTRHSHTLWFPDAKFQHEFKKASVLGHIWAPKATEYEKQVGTSNILEEYCRRPGISDIIEYDEKPLHYYLLNFGPQHPAAHGVLRLILELDNEMVMKAVPHVGLLHRGTEKLIEYKTYTQALPYFDRLDYITMLTNEQGFALAVEKLLGIEIPLRAKWIRTLFAELNRIANHTFSIVTHALDIGAMTPLFWMFEEREKLFEFNERVSGARMHVNYIRPGGVAYDLPLGLLDDIYDWAIQFPQRIDTMEDMLTENRLWKSRTRDIGLVSAADAQDLGFSGVMLRGSGVKYDVRKTAPYEVYDQIEFDVPVGTKGDCYDRYLCRLEEIRQSLRIILHCLNRMPSGEIKVDDHKVVPPRRSEMKNTMESLIHHFKFFSEGYQVPPGSCYVPIEAPNGEYGTYLVADGTSKPYRCFIRGPGFAHLAGLPHITYMSMISDVVAVIGSLDIVFGEVDR</sequence>
<organism evidence="9 10">
    <name type="scientific">Onchocerca flexuosa</name>
    <dbReference type="NCBI Taxonomy" id="387005"/>
    <lineage>
        <taxon>Eukaryota</taxon>
        <taxon>Metazoa</taxon>
        <taxon>Ecdysozoa</taxon>
        <taxon>Nematoda</taxon>
        <taxon>Chromadorea</taxon>
        <taxon>Rhabditida</taxon>
        <taxon>Spirurina</taxon>
        <taxon>Spiruromorpha</taxon>
        <taxon>Filarioidea</taxon>
        <taxon>Onchocercidae</taxon>
        <taxon>Onchocerca</taxon>
    </lineage>
</organism>
<proteinExistence type="inferred from homology"/>
<dbReference type="InterPro" id="IPR029014">
    <property type="entry name" value="NiFe-Hase_large"/>
</dbReference>
<dbReference type="GO" id="GO:0006120">
    <property type="term" value="P:mitochondrial electron transport, NADH to ubiquinone"/>
    <property type="evidence" value="ECO:0007669"/>
    <property type="project" value="TreeGrafter"/>
</dbReference>
<dbReference type="FunFam" id="1.10.645.10:FF:000005">
    <property type="entry name" value="NADH-quinone oxidoreductase subunit D"/>
    <property type="match status" value="1"/>
</dbReference>
<evidence type="ECO:0000256" key="7">
    <source>
        <dbReference type="RuleBase" id="RU003685"/>
    </source>
</evidence>
<dbReference type="AlphaFoldDB" id="A0A238C1S4"/>
<dbReference type="OrthoDB" id="1009at2759"/>
<keyword evidence="10" id="KW-1185">Reference proteome</keyword>
<dbReference type="NCBIfam" id="TIGR01962">
    <property type="entry name" value="NuoD"/>
    <property type="match status" value="1"/>
</dbReference>
<dbReference type="PANTHER" id="PTHR11993">
    <property type="entry name" value="NADH-UBIQUINONE OXIDOREDUCTASE 49 KDA SUBUNIT"/>
    <property type="match status" value="1"/>
</dbReference>
<evidence type="ECO:0000256" key="4">
    <source>
        <dbReference type="ARBA" id="ARBA00023027"/>
    </source>
</evidence>
<protein>
    <recommendedName>
        <fullName evidence="5">Complex I-49kD</fullName>
    </recommendedName>
    <alternativeName>
        <fullName evidence="6">NADH-ubiquinone oxidoreductase 49 kDa subunit</fullName>
    </alternativeName>
</protein>
<feature type="domain" description="NADH-quinone oxidoreductase subunit D" evidence="8">
    <location>
        <begin position="302"/>
        <end position="572"/>
    </location>
</feature>
<dbReference type="InterPro" id="IPR001135">
    <property type="entry name" value="NADH_Q_OxRdtase_suD"/>
</dbReference>
<keyword evidence="4 7" id="KW-0520">NAD</keyword>